<organism evidence="7 8">
    <name type="scientific">Candidatus Iainarchaeum sp</name>
    <dbReference type="NCBI Taxonomy" id="3101447"/>
    <lineage>
        <taxon>Archaea</taxon>
        <taxon>Candidatus Iainarchaeota</taxon>
        <taxon>Candidatus Iainarchaeia</taxon>
        <taxon>Candidatus Iainarchaeales</taxon>
        <taxon>Candidatus Iainarchaeaceae</taxon>
        <taxon>Candidatus Iainarchaeum</taxon>
    </lineage>
</organism>
<comment type="subunit">
    <text evidence="4 6">Part of the 50S ribosomal subunit.</text>
</comment>
<dbReference type="EMBL" id="JAFGDB010000005">
    <property type="protein sequence ID" value="MBN2066887.1"/>
    <property type="molecule type" value="Genomic_DNA"/>
</dbReference>
<comment type="function">
    <text evidence="4 6">This protein binds specifically to 23S rRNA. It makes multiple contacts with different domains of the 23S rRNA in the assembled 50S subunit and ribosome.</text>
</comment>
<dbReference type="InterPro" id="IPR036394">
    <property type="entry name" value="Ribosomal_uL22_sf"/>
</dbReference>
<keyword evidence="4 6" id="KW-0699">rRNA-binding</keyword>
<comment type="function">
    <text evidence="4">The globular domain of the protein is located near the polypeptide exit tunnel on the outside of the subunit, while an extended beta-hairpin is found that lines the wall of the exit tunnel in the center of the 70S ribosome.</text>
</comment>
<dbReference type="GO" id="GO:0022625">
    <property type="term" value="C:cytosolic large ribosomal subunit"/>
    <property type="evidence" value="ECO:0007669"/>
    <property type="project" value="UniProtKB-UniRule"/>
</dbReference>
<evidence type="ECO:0000256" key="3">
    <source>
        <dbReference type="ARBA" id="ARBA00023274"/>
    </source>
</evidence>
<dbReference type="SUPFAM" id="SSF54843">
    <property type="entry name" value="Ribosomal protein L22"/>
    <property type="match status" value="1"/>
</dbReference>
<dbReference type="Proteomes" id="UP000809243">
    <property type="component" value="Unassembled WGS sequence"/>
</dbReference>
<evidence type="ECO:0000256" key="1">
    <source>
        <dbReference type="ARBA" id="ARBA00009451"/>
    </source>
</evidence>
<dbReference type="PANTHER" id="PTHR11593:SF10">
    <property type="entry name" value="60S RIBOSOMAL PROTEIN L17"/>
    <property type="match status" value="1"/>
</dbReference>
<evidence type="ECO:0000256" key="2">
    <source>
        <dbReference type="ARBA" id="ARBA00022980"/>
    </source>
</evidence>
<dbReference type="GO" id="GO:0003735">
    <property type="term" value="F:structural constituent of ribosome"/>
    <property type="evidence" value="ECO:0007669"/>
    <property type="project" value="UniProtKB-UniRule"/>
</dbReference>
<evidence type="ECO:0000313" key="7">
    <source>
        <dbReference type="EMBL" id="MBN2066887.1"/>
    </source>
</evidence>
<keyword evidence="4 6" id="KW-0694">RNA-binding</keyword>
<sequence>MVKKNYQKQFRNEKKLAKAIAKNQAISLKYATEMCRELQGMNLEKAVAMVQRIAEKKEFLPLRKYRKKVAHRKGQAKSGVKSGRFPESTCRVFLKLLESVKSNADFKGLDPENLVIVHCFASKGFRRRGIQPKGRIGGKVRKRKSCHVEIAVIEAK</sequence>
<evidence type="ECO:0000256" key="5">
    <source>
        <dbReference type="RuleBase" id="RU004005"/>
    </source>
</evidence>
<dbReference type="NCBIfam" id="NF003260">
    <property type="entry name" value="PRK04223.1"/>
    <property type="match status" value="1"/>
</dbReference>
<proteinExistence type="inferred from homology"/>
<comment type="similarity">
    <text evidence="1 4 5">Belongs to the universal ribosomal protein uL22 family.</text>
</comment>
<dbReference type="InterPro" id="IPR005721">
    <property type="entry name" value="Ribosomal_uL22_euk/arc"/>
</dbReference>
<comment type="caution">
    <text evidence="7">The sequence shown here is derived from an EMBL/GenBank/DDBJ whole genome shotgun (WGS) entry which is preliminary data.</text>
</comment>
<dbReference type="InterPro" id="IPR001063">
    <property type="entry name" value="Ribosomal_uL22"/>
</dbReference>
<dbReference type="PANTHER" id="PTHR11593">
    <property type="entry name" value="60S RIBOSOMAL PROTEIN L17"/>
    <property type="match status" value="1"/>
</dbReference>
<name>A0A939C8F8_9ARCH</name>
<dbReference type="GO" id="GO:0019843">
    <property type="term" value="F:rRNA binding"/>
    <property type="evidence" value="ECO:0007669"/>
    <property type="project" value="UniProtKB-UniRule"/>
</dbReference>
<dbReference type="NCBIfam" id="TIGR01038">
    <property type="entry name" value="uL22_arch_euk"/>
    <property type="match status" value="1"/>
</dbReference>
<keyword evidence="2 4" id="KW-0689">Ribosomal protein</keyword>
<dbReference type="AlphaFoldDB" id="A0A939C8F8"/>
<accession>A0A939C8F8</accession>
<reference evidence="7" key="1">
    <citation type="submission" date="2021-01" db="EMBL/GenBank/DDBJ databases">
        <title>Active Sulfur Cycling in an Early Earth Analoge.</title>
        <authorList>
            <person name="Hahn C.R."/>
            <person name="Youssef N.H."/>
            <person name="Elshahed M."/>
        </authorList>
    </citation>
    <scope>NUCLEOTIDE SEQUENCE</scope>
    <source>
        <strain evidence="7">Zod_Metabat.1151</strain>
    </source>
</reference>
<dbReference type="InterPro" id="IPR057265">
    <property type="entry name" value="Ribosomal_uL22_arc-type"/>
</dbReference>
<gene>
    <name evidence="4" type="primary">rpl22</name>
    <name evidence="7" type="ORF">JW744_00280</name>
</gene>
<dbReference type="GO" id="GO:0002181">
    <property type="term" value="P:cytoplasmic translation"/>
    <property type="evidence" value="ECO:0007669"/>
    <property type="project" value="TreeGrafter"/>
</dbReference>
<keyword evidence="3 4" id="KW-0687">Ribonucleoprotein</keyword>
<evidence type="ECO:0000256" key="6">
    <source>
        <dbReference type="RuleBase" id="RU004007"/>
    </source>
</evidence>
<dbReference type="HAMAP" id="MF_01331_A">
    <property type="entry name" value="Ribosomal_uL22_A"/>
    <property type="match status" value="1"/>
</dbReference>
<dbReference type="Gene3D" id="3.90.470.10">
    <property type="entry name" value="Ribosomal protein L22/L17"/>
    <property type="match status" value="1"/>
</dbReference>
<evidence type="ECO:0000256" key="4">
    <source>
        <dbReference type="HAMAP-Rule" id="MF_01331"/>
    </source>
</evidence>
<evidence type="ECO:0000313" key="8">
    <source>
        <dbReference type="Proteomes" id="UP000809243"/>
    </source>
</evidence>
<dbReference type="Pfam" id="PF00237">
    <property type="entry name" value="Ribosomal_L22"/>
    <property type="match status" value="1"/>
</dbReference>
<protein>
    <recommendedName>
        <fullName evidence="4">Large ribosomal subunit protein uL22</fullName>
    </recommendedName>
</protein>